<accession>A0A143BM93</accession>
<dbReference type="InterPro" id="IPR008969">
    <property type="entry name" value="CarboxyPept-like_regulatory"/>
</dbReference>
<reference evidence="1 2" key="2">
    <citation type="journal article" date="2016" name="Environ. Microbiol. Rep.">
        <title>Metagenomic evidence for the presence of phototrophic Gemmatimonadetes bacteria in diverse environments.</title>
        <authorList>
            <person name="Zeng Y."/>
            <person name="Baumbach J."/>
            <person name="Barbosa E.G."/>
            <person name="Azevedo V."/>
            <person name="Zhang C."/>
            <person name="Koblizek M."/>
        </authorList>
    </citation>
    <scope>NUCLEOTIDE SEQUENCE [LARGE SCALE GENOMIC DNA]</scope>
    <source>
        <strain evidence="1 2">AP64</strain>
    </source>
</reference>
<dbReference type="InterPro" id="IPR013784">
    <property type="entry name" value="Carb-bd-like_fold"/>
</dbReference>
<evidence type="ECO:0000313" key="1">
    <source>
        <dbReference type="EMBL" id="AMW06167.1"/>
    </source>
</evidence>
<dbReference type="SUPFAM" id="SSF49452">
    <property type="entry name" value="Starch-binding domain-like"/>
    <property type="match status" value="1"/>
</dbReference>
<dbReference type="Proteomes" id="UP000076404">
    <property type="component" value="Chromosome"/>
</dbReference>
<evidence type="ECO:0008006" key="3">
    <source>
        <dbReference type="Google" id="ProtNLM"/>
    </source>
</evidence>
<sequence>MTLGVGAALLAATVAGRVHAQPAARLRGVVFDSVARAPLADAAVRVFRSNQAADGFDARTDSQGGFSVPVLPAGTWLVSFLHPRLDALRIEAPLAQVQVVEAGTITLTLAIPGAATLARRLCGVPPEDSLAVVTGDVRDATQRRPVAGAMVRASWPEWVFANKKMGREDAVREARADSTGQFVLCHVPQNSIVTALAYLGADTTGVIELSVPTAEYVVADFVLDRTATGAPTRERRGAGTVRGVVTTPNGQPLVNAVARVLGSGSPARSDSAGRFRVADAVAGTQTLEVRSVGFEPQRIPVVLRAGEVANVAIALASSGTRIDTVRVTAGRVVPWQVERIEARWKQGLGVIMDGATIRERTSTTLTTALWNVPGVRLGNRLGSGNTIIMRGQNGRECFPRIFLDGYSISRGITATTARNPNLDGFVELSLDEIVTPGDVLAMEVYDNPMKVPPEFFSGGDCGVVLVWTGYALKKVAPIDPRRRQ</sequence>
<dbReference type="SUPFAM" id="SSF49464">
    <property type="entry name" value="Carboxypeptidase regulatory domain-like"/>
    <property type="match status" value="1"/>
</dbReference>
<dbReference type="Pfam" id="PF13620">
    <property type="entry name" value="CarboxypepD_reg"/>
    <property type="match status" value="1"/>
</dbReference>
<evidence type="ECO:0000313" key="2">
    <source>
        <dbReference type="Proteomes" id="UP000076404"/>
    </source>
</evidence>
<dbReference type="eggNOG" id="COG1629">
    <property type="taxonomic scope" value="Bacteria"/>
</dbReference>
<organism evidence="1 2">
    <name type="scientific">Gemmatimonas phototrophica</name>
    <dbReference type="NCBI Taxonomy" id="1379270"/>
    <lineage>
        <taxon>Bacteria</taxon>
        <taxon>Pseudomonadati</taxon>
        <taxon>Gemmatimonadota</taxon>
        <taxon>Gemmatimonadia</taxon>
        <taxon>Gemmatimonadales</taxon>
        <taxon>Gemmatimonadaceae</taxon>
        <taxon>Gemmatimonas</taxon>
    </lineage>
</organism>
<keyword evidence="2" id="KW-1185">Reference proteome</keyword>
<dbReference type="STRING" id="1379270.GEMMAAP_18010"/>
<name>A0A143BM93_9BACT</name>
<dbReference type="KEGG" id="gph:GEMMAAP_18010"/>
<reference evidence="1 2" key="1">
    <citation type="journal article" date="2014" name="Proc. Natl. Acad. Sci. U.S.A.">
        <title>Functional type 2 photosynthetic reaction centers found in the rare bacterial phylum Gemmatimonadetes.</title>
        <authorList>
            <person name="Zeng Y."/>
            <person name="Feng F."/>
            <person name="Medova H."/>
            <person name="Dean J."/>
            <person name="Koblizek M."/>
        </authorList>
    </citation>
    <scope>NUCLEOTIDE SEQUENCE [LARGE SCALE GENOMIC DNA]</scope>
    <source>
        <strain evidence="1 2">AP64</strain>
    </source>
</reference>
<dbReference type="SUPFAM" id="SSF56935">
    <property type="entry name" value="Porins"/>
    <property type="match status" value="1"/>
</dbReference>
<dbReference type="EMBL" id="CP011454">
    <property type="protein sequence ID" value="AMW06167.1"/>
    <property type="molecule type" value="Genomic_DNA"/>
</dbReference>
<proteinExistence type="predicted"/>
<gene>
    <name evidence="1" type="ORF">GEMMAAP_18010</name>
</gene>
<dbReference type="Gene3D" id="2.170.130.10">
    <property type="entry name" value="TonB-dependent receptor, plug domain"/>
    <property type="match status" value="1"/>
</dbReference>
<dbReference type="GO" id="GO:0030246">
    <property type="term" value="F:carbohydrate binding"/>
    <property type="evidence" value="ECO:0007669"/>
    <property type="project" value="InterPro"/>
</dbReference>
<dbReference type="AlphaFoldDB" id="A0A143BM93"/>
<dbReference type="Gene3D" id="2.60.40.1120">
    <property type="entry name" value="Carboxypeptidase-like, regulatory domain"/>
    <property type="match status" value="2"/>
</dbReference>
<dbReference type="InterPro" id="IPR037066">
    <property type="entry name" value="Plug_dom_sf"/>
</dbReference>
<protein>
    <recommendedName>
        <fullName evidence="3">TonB-dependent receptor plug domain-containing protein</fullName>
    </recommendedName>
</protein>